<evidence type="ECO:0008006" key="4">
    <source>
        <dbReference type="Google" id="ProtNLM"/>
    </source>
</evidence>
<dbReference type="PANTHER" id="PTHR21301:SF12">
    <property type="match status" value="1"/>
</dbReference>
<reference evidence="2" key="2">
    <citation type="submission" date="2025-09" db="UniProtKB">
        <authorList>
            <consortium name="Ensembl"/>
        </authorList>
    </citation>
    <scope>IDENTIFICATION</scope>
</reference>
<dbReference type="GeneTree" id="ENSGT00940000154669"/>
<reference evidence="2" key="1">
    <citation type="submission" date="2025-08" db="UniProtKB">
        <authorList>
            <consortium name="Ensembl"/>
        </authorList>
    </citation>
    <scope>IDENTIFICATION</scope>
</reference>
<dbReference type="AlphaFoldDB" id="A0A8C5PHE8"/>
<protein>
    <recommendedName>
        <fullName evidence="4">Reverse transcriptase domain-containing protein</fullName>
    </recommendedName>
</protein>
<dbReference type="Ensembl" id="ENSLLET00000023716.1">
    <property type="protein sequence ID" value="ENSLLEP00000022842.1"/>
    <property type="gene ID" value="ENSLLEG00000014492.1"/>
</dbReference>
<sequence>MGRRGEKSEPNGAAQGQVKGGRRRSVVGNTLKKTILRKRGRRGGRDLQTRKKRKNVTSEGIFNLSGKDLTYGEIHLLNRGLKFIPKKPMNSFNTYIDLQKFKRSLCLKKFFAKTPIERIIIEEGKYKHTTLKKKSKFYPRHMISKEMEAFDLMILSEIRKEEKKNKLLRRSNITKEETRALNSLCKNKELIIKPADKGGGVVVLSKDKYEREALRLLGDTTTYKHLEGDPTTSIITKFSIYLDKGKELDILTENEFEYLHVQHPKVPVFYYLPKVHKDRENPPGRPIVSGIGSISSNLSEYLDHLLQPLVVSTRAYVKDTMAIINTLANIPWEDTFQLVTCDVNSLYTIIPHHLGCEAVQFFLRELGQFEEEQIDFIIEGIKLILQNNYFWYDYGFYLQLIGTAMGTRFAPSYANLFMAYWEHQMVWTGHCWGQNLILYRRYIDDVIIIWKGDVCALNEFLVYLNTNLWGIKLDYRISNLEVEYLDLKIYIEDGVMKTRTYFKDVHVNSYISLASDHFPPWLRAVPKGEMTRLRRNCTDIQEFQTQSNKVMINFMEKGYKKTELEQTRTQVPNTI</sequence>
<keyword evidence="3" id="KW-1185">Reference proteome</keyword>
<dbReference type="PANTHER" id="PTHR21301">
    <property type="entry name" value="REVERSE TRANSCRIPTASE"/>
    <property type="match status" value="1"/>
</dbReference>
<accession>A0A8C5PHE8</accession>
<evidence type="ECO:0000313" key="2">
    <source>
        <dbReference type="Ensembl" id="ENSLLEP00000022842.1"/>
    </source>
</evidence>
<organism evidence="2 3">
    <name type="scientific">Leptobrachium leishanense</name>
    <name type="common">Leishan spiny toad</name>
    <dbReference type="NCBI Taxonomy" id="445787"/>
    <lineage>
        <taxon>Eukaryota</taxon>
        <taxon>Metazoa</taxon>
        <taxon>Chordata</taxon>
        <taxon>Craniata</taxon>
        <taxon>Vertebrata</taxon>
        <taxon>Euteleostomi</taxon>
        <taxon>Amphibia</taxon>
        <taxon>Batrachia</taxon>
        <taxon>Anura</taxon>
        <taxon>Pelobatoidea</taxon>
        <taxon>Megophryidae</taxon>
        <taxon>Leptobrachium</taxon>
    </lineage>
</organism>
<feature type="region of interest" description="Disordered" evidence="1">
    <location>
        <begin position="1"/>
        <end position="30"/>
    </location>
</feature>
<evidence type="ECO:0000313" key="3">
    <source>
        <dbReference type="Proteomes" id="UP000694569"/>
    </source>
</evidence>
<evidence type="ECO:0000256" key="1">
    <source>
        <dbReference type="SAM" id="MobiDB-lite"/>
    </source>
</evidence>
<dbReference type="OrthoDB" id="8444640at2759"/>
<proteinExistence type="predicted"/>
<name>A0A8C5PHE8_9ANUR</name>
<dbReference type="Proteomes" id="UP000694569">
    <property type="component" value="Unplaced"/>
</dbReference>